<evidence type="ECO:0000313" key="2">
    <source>
        <dbReference type="Proteomes" id="UP000314294"/>
    </source>
</evidence>
<sequence>MSSSTEVTRCLCQLDCTELHGQKIYDERDKNGPYKKEDKKFDKLSEKHNVFPKKQEAPPVTCDAAVALLHVVEPEGRQVQHLAGLHAATQRPSFPVLGVSVQVWVQGV</sequence>
<dbReference type="AlphaFoldDB" id="A0A4Z2JB04"/>
<organism evidence="1 2">
    <name type="scientific">Liparis tanakae</name>
    <name type="common">Tanaka's snailfish</name>
    <dbReference type="NCBI Taxonomy" id="230148"/>
    <lineage>
        <taxon>Eukaryota</taxon>
        <taxon>Metazoa</taxon>
        <taxon>Chordata</taxon>
        <taxon>Craniata</taxon>
        <taxon>Vertebrata</taxon>
        <taxon>Euteleostomi</taxon>
        <taxon>Actinopterygii</taxon>
        <taxon>Neopterygii</taxon>
        <taxon>Teleostei</taxon>
        <taxon>Neoteleostei</taxon>
        <taxon>Acanthomorphata</taxon>
        <taxon>Eupercaria</taxon>
        <taxon>Perciformes</taxon>
        <taxon>Cottioidei</taxon>
        <taxon>Cottales</taxon>
        <taxon>Liparidae</taxon>
        <taxon>Liparis</taxon>
    </lineage>
</organism>
<dbReference type="Proteomes" id="UP000314294">
    <property type="component" value="Unassembled WGS sequence"/>
</dbReference>
<gene>
    <name evidence="1" type="ORF">EYF80_002557</name>
</gene>
<reference evidence="1 2" key="1">
    <citation type="submission" date="2019-03" db="EMBL/GenBank/DDBJ databases">
        <title>First draft genome of Liparis tanakae, snailfish: a comprehensive survey of snailfish specific genes.</title>
        <authorList>
            <person name="Kim W."/>
            <person name="Song I."/>
            <person name="Jeong J.-H."/>
            <person name="Kim D."/>
            <person name="Kim S."/>
            <person name="Ryu S."/>
            <person name="Song J.Y."/>
            <person name="Lee S.K."/>
        </authorList>
    </citation>
    <scope>NUCLEOTIDE SEQUENCE [LARGE SCALE GENOMIC DNA]</scope>
    <source>
        <tissue evidence="1">Muscle</tissue>
    </source>
</reference>
<dbReference type="OrthoDB" id="6159259at2759"/>
<dbReference type="EMBL" id="SRLO01000011">
    <property type="protein sequence ID" value="TNN87356.1"/>
    <property type="molecule type" value="Genomic_DNA"/>
</dbReference>
<keyword evidence="2" id="KW-1185">Reference proteome</keyword>
<comment type="caution">
    <text evidence="1">The sequence shown here is derived from an EMBL/GenBank/DDBJ whole genome shotgun (WGS) entry which is preliminary data.</text>
</comment>
<evidence type="ECO:0000313" key="1">
    <source>
        <dbReference type="EMBL" id="TNN87356.1"/>
    </source>
</evidence>
<protein>
    <submittedName>
        <fullName evidence="1">Uncharacterized protein</fullName>
    </submittedName>
</protein>
<proteinExistence type="predicted"/>
<name>A0A4Z2JB04_9TELE</name>
<accession>A0A4Z2JB04</accession>